<dbReference type="KEGG" id="goe:100907589"/>
<feature type="region of interest" description="Disordered" evidence="3">
    <location>
        <begin position="273"/>
        <end position="294"/>
    </location>
</feature>
<evidence type="ECO:0000256" key="2">
    <source>
        <dbReference type="ARBA" id="ARBA00023125"/>
    </source>
</evidence>
<dbReference type="PROSITE" id="PS51253">
    <property type="entry name" value="HTH_CENPB"/>
    <property type="match status" value="1"/>
</dbReference>
<dbReference type="InterPro" id="IPR006600">
    <property type="entry name" value="HTH_CenpB_DNA-bd_dom"/>
</dbReference>
<proteinExistence type="predicted"/>
<feature type="compositionally biased region" description="Basic and acidic residues" evidence="3">
    <location>
        <begin position="15"/>
        <end position="26"/>
    </location>
</feature>
<dbReference type="Proteomes" id="UP000694867">
    <property type="component" value="Unplaced"/>
</dbReference>
<accession>A0AAJ6QML9</accession>
<comment type="subcellular location">
    <subcellularLocation>
        <location evidence="1">Nucleus</location>
    </subcellularLocation>
</comment>
<dbReference type="RefSeq" id="XP_003737984.1">
    <property type="nucleotide sequence ID" value="XM_003737936.1"/>
</dbReference>
<keyword evidence="2" id="KW-0238">DNA-binding</keyword>
<dbReference type="AlphaFoldDB" id="A0AAJ6QML9"/>
<dbReference type="GO" id="GO:0005634">
    <property type="term" value="C:nucleus"/>
    <property type="evidence" value="ECO:0007669"/>
    <property type="project" value="UniProtKB-SubCell"/>
</dbReference>
<organism evidence="5 6">
    <name type="scientific">Galendromus occidentalis</name>
    <name type="common">western predatory mite</name>
    <dbReference type="NCBI Taxonomy" id="34638"/>
    <lineage>
        <taxon>Eukaryota</taxon>
        <taxon>Metazoa</taxon>
        <taxon>Ecdysozoa</taxon>
        <taxon>Arthropoda</taxon>
        <taxon>Chelicerata</taxon>
        <taxon>Arachnida</taxon>
        <taxon>Acari</taxon>
        <taxon>Parasitiformes</taxon>
        <taxon>Mesostigmata</taxon>
        <taxon>Gamasina</taxon>
        <taxon>Phytoseioidea</taxon>
        <taxon>Phytoseiidae</taxon>
        <taxon>Typhlodrominae</taxon>
        <taxon>Galendromus</taxon>
    </lineage>
</organism>
<reference evidence="6" key="1">
    <citation type="submission" date="2025-08" db="UniProtKB">
        <authorList>
            <consortium name="RefSeq"/>
        </authorList>
    </citation>
    <scope>IDENTIFICATION</scope>
</reference>
<name>A0AAJ6QML9_9ACAR</name>
<keyword evidence="5" id="KW-1185">Reference proteome</keyword>
<evidence type="ECO:0000313" key="5">
    <source>
        <dbReference type="Proteomes" id="UP000694867"/>
    </source>
</evidence>
<dbReference type="Pfam" id="PF03221">
    <property type="entry name" value="HTH_Tnp_Tc5"/>
    <property type="match status" value="1"/>
</dbReference>
<evidence type="ECO:0000313" key="6">
    <source>
        <dbReference type="RefSeq" id="XP_003737984.1"/>
    </source>
</evidence>
<evidence type="ECO:0000259" key="4">
    <source>
        <dbReference type="PROSITE" id="PS51253"/>
    </source>
</evidence>
<feature type="domain" description="HTH CENPB-type" evidence="4">
    <location>
        <begin position="146"/>
        <end position="217"/>
    </location>
</feature>
<dbReference type="SUPFAM" id="SSF46689">
    <property type="entry name" value="Homeodomain-like"/>
    <property type="match status" value="1"/>
</dbReference>
<sequence length="509" mass="58349">MSEDYYAASTSRGESTGDHYRSEEQRAASGILPSERELSPEHPGYYEVEGEIINEADSEASLRDDGDDGDAQEIPNSWLRKPILSLSQREKADICRYKNMKPETSLRQMSEHFTRLWNKIVCRRSIYDVLIQNAKWTCTENRAYQDTEFTSENPVDDIESLLFDWIIDILRAEARVWDEDVRHAAAVIRDIRSLKDFVPSSVWSNGFKSRHKLETDPNDGSILFNALDEREDHPVFEEKRQIRIDIGEGLSYEIEVGVKTTFDAQREQIPPQSQFGVEPSARRGGPNIPPNRMTDSEILRFSDSDDEEEACEGYGFEMAPRDLGLEALLGSACSSSLHDILRHLIYGPIVMSEKAEEMMTAATEVALDAEMSGGVSTGISRERCERRAKLTADLVDRVLEAKRRRDEAERAMFQEKKLRDSTAFKVAEEKRKRYIERRELHMVQKKILETEERLCTDQQRNELIRRELLLSEDPSAAAGTYCDYRESSRGLSAKRLRTYSRADKSSFPT</sequence>
<gene>
    <name evidence="6" type="primary">LOC100907589</name>
</gene>
<feature type="region of interest" description="Disordered" evidence="3">
    <location>
        <begin position="1"/>
        <end position="49"/>
    </location>
</feature>
<protein>
    <submittedName>
        <fullName evidence="6">Uncharacterized protein LOC100907589</fullName>
    </submittedName>
</protein>
<dbReference type="InterPro" id="IPR009057">
    <property type="entry name" value="Homeodomain-like_sf"/>
</dbReference>
<evidence type="ECO:0000256" key="3">
    <source>
        <dbReference type="SAM" id="MobiDB-lite"/>
    </source>
</evidence>
<dbReference type="GeneID" id="100907589"/>
<evidence type="ECO:0000256" key="1">
    <source>
        <dbReference type="ARBA" id="ARBA00004123"/>
    </source>
</evidence>
<dbReference type="GO" id="GO:0003677">
    <property type="term" value="F:DNA binding"/>
    <property type="evidence" value="ECO:0007669"/>
    <property type="project" value="UniProtKB-KW"/>
</dbReference>